<comment type="catalytic activity">
    <reaction evidence="11">
        <text>adenosine(37) in tRNA(Ala) + H2O + H(+) = inosine(37) in tRNA(Ala) + NH4(+)</text>
        <dbReference type="Rhea" id="RHEA:50968"/>
        <dbReference type="Rhea" id="RHEA-COMP:12855"/>
        <dbReference type="Rhea" id="RHEA-COMP:12856"/>
        <dbReference type="ChEBI" id="CHEBI:15377"/>
        <dbReference type="ChEBI" id="CHEBI:15378"/>
        <dbReference type="ChEBI" id="CHEBI:28938"/>
        <dbReference type="ChEBI" id="CHEBI:74411"/>
        <dbReference type="ChEBI" id="CHEBI:82852"/>
        <dbReference type="EC" id="3.5.4.34"/>
    </reaction>
</comment>
<comment type="caution">
    <text evidence="13">The sequence shown here is derived from an EMBL/GenBank/DDBJ whole genome shotgun (WGS) entry which is preliminary data.</text>
</comment>
<evidence type="ECO:0000256" key="5">
    <source>
        <dbReference type="ARBA" id="ARBA00037026"/>
    </source>
</evidence>
<evidence type="ECO:0000256" key="3">
    <source>
        <dbReference type="ARBA" id="ARBA00022801"/>
    </source>
</evidence>
<dbReference type="GO" id="GO:0043829">
    <property type="term" value="F:tRNA-specific adenosine-37 deaminase activity"/>
    <property type="evidence" value="ECO:0007669"/>
    <property type="project" value="UniProtKB-EC"/>
</dbReference>
<evidence type="ECO:0000256" key="6">
    <source>
        <dbReference type="ARBA" id="ARBA00037784"/>
    </source>
</evidence>
<evidence type="ECO:0000256" key="1">
    <source>
        <dbReference type="ARBA" id="ARBA00022694"/>
    </source>
</evidence>
<proteinExistence type="inferred from homology"/>
<dbReference type="GO" id="GO:0046872">
    <property type="term" value="F:metal ion binding"/>
    <property type="evidence" value="ECO:0007669"/>
    <property type="project" value="UniProtKB-KW"/>
</dbReference>
<dbReference type="Proteomes" id="UP001329430">
    <property type="component" value="Chromosome 8"/>
</dbReference>
<evidence type="ECO:0000256" key="8">
    <source>
        <dbReference type="ARBA" id="ARBA00038940"/>
    </source>
</evidence>
<dbReference type="SMART" id="SM00552">
    <property type="entry name" value="ADEAMc"/>
    <property type="match status" value="1"/>
</dbReference>
<comment type="cofactor">
    <cofactor evidence="5">
        <name>1D-myo-inositol hexakisphosphate</name>
        <dbReference type="ChEBI" id="CHEBI:58130"/>
    </cofactor>
</comment>
<evidence type="ECO:0000313" key="13">
    <source>
        <dbReference type="EMBL" id="KAK5640403.1"/>
    </source>
</evidence>
<gene>
    <name evidence="13" type="ORF">RI129_011214</name>
</gene>
<dbReference type="PROSITE" id="PS50141">
    <property type="entry name" value="A_DEAMIN_EDITASE"/>
    <property type="match status" value="1"/>
</dbReference>
<sequence length="348" mass="39017">MSQQNFHNQIASLSIEQFNCLPKTGKPNVNNEWTVLCCIIKEHTVKNNFEVVSLGTGSKCIGKSKMSANGCILNDSHAEIICRRAFLCYLYEQIMLRNTDLFSFHLENVLCRLNGLVKFHFFTTHVPCGDAAIFSKQNSVEFGNVIPELSDYQQKAKKLKLDDIYRTGAKCVPSGNMQDPLLEGANYHVLGAVRTKPGRGDPTLSVSCSDKLAKWCHVGVQGALLSLLLTQPIYFSSFTIAHGTPFNMESLQRALYGRFGEEQKRMEIGQSSVDFLFSKNEIKKPCPASIIWFKSGTGSHEVAIDGLKHGVTKKNRNTISARLQISKIEMFRKFLKTVESLNFSLYKI</sequence>
<evidence type="ECO:0000259" key="12">
    <source>
        <dbReference type="PROSITE" id="PS50141"/>
    </source>
</evidence>
<keyword evidence="4" id="KW-0862">Zinc</keyword>
<feature type="domain" description="A to I editase" evidence="12">
    <location>
        <begin position="53"/>
        <end position="258"/>
    </location>
</feature>
<dbReference type="EC" id="3.5.4.34" evidence="8"/>
<dbReference type="Pfam" id="PF02137">
    <property type="entry name" value="A_deamin"/>
    <property type="match status" value="1"/>
</dbReference>
<evidence type="ECO:0000256" key="2">
    <source>
        <dbReference type="ARBA" id="ARBA00022723"/>
    </source>
</evidence>
<evidence type="ECO:0000256" key="10">
    <source>
        <dbReference type="ARBA" id="ARBA00041760"/>
    </source>
</evidence>
<comment type="similarity">
    <text evidence="7">Belongs to the ADAT1 family.</text>
</comment>
<keyword evidence="3" id="KW-0378">Hydrolase</keyword>
<reference evidence="13 14" key="1">
    <citation type="journal article" date="2024" name="Insects">
        <title>An Improved Chromosome-Level Genome Assembly of the Firefly Pyrocoelia pectoralis.</title>
        <authorList>
            <person name="Fu X."/>
            <person name="Meyer-Rochow V.B."/>
            <person name="Ballantyne L."/>
            <person name="Zhu X."/>
        </authorList>
    </citation>
    <scope>NUCLEOTIDE SEQUENCE [LARGE SCALE GENOMIC DNA]</scope>
    <source>
        <strain evidence="13">XCY_ONT2</strain>
    </source>
</reference>
<organism evidence="13 14">
    <name type="scientific">Pyrocoelia pectoralis</name>
    <dbReference type="NCBI Taxonomy" id="417401"/>
    <lineage>
        <taxon>Eukaryota</taxon>
        <taxon>Metazoa</taxon>
        <taxon>Ecdysozoa</taxon>
        <taxon>Arthropoda</taxon>
        <taxon>Hexapoda</taxon>
        <taxon>Insecta</taxon>
        <taxon>Pterygota</taxon>
        <taxon>Neoptera</taxon>
        <taxon>Endopterygota</taxon>
        <taxon>Coleoptera</taxon>
        <taxon>Polyphaga</taxon>
        <taxon>Elateriformia</taxon>
        <taxon>Elateroidea</taxon>
        <taxon>Lampyridae</taxon>
        <taxon>Lampyrinae</taxon>
        <taxon>Pyrocoelia</taxon>
    </lineage>
</organism>
<dbReference type="GO" id="GO:0008033">
    <property type="term" value="P:tRNA processing"/>
    <property type="evidence" value="ECO:0007669"/>
    <property type="project" value="UniProtKB-KW"/>
</dbReference>
<dbReference type="PANTHER" id="PTHR46516">
    <property type="entry name" value="TRNA-SPECIFIC ADENOSINE DEAMINASE 1"/>
    <property type="match status" value="1"/>
</dbReference>
<keyword evidence="14" id="KW-1185">Reference proteome</keyword>
<keyword evidence="2" id="KW-0479">Metal-binding</keyword>
<dbReference type="InterPro" id="IPR002466">
    <property type="entry name" value="A_deamin"/>
</dbReference>
<evidence type="ECO:0000256" key="4">
    <source>
        <dbReference type="ARBA" id="ARBA00022833"/>
    </source>
</evidence>
<accession>A0AAN7ZIK6</accession>
<evidence type="ECO:0000256" key="9">
    <source>
        <dbReference type="ARBA" id="ARBA00040502"/>
    </source>
</evidence>
<evidence type="ECO:0000313" key="14">
    <source>
        <dbReference type="Proteomes" id="UP001329430"/>
    </source>
</evidence>
<dbReference type="PANTHER" id="PTHR46516:SF1">
    <property type="entry name" value="TRNA-SPECIFIC ADENOSINE DEAMINASE 1"/>
    <property type="match status" value="1"/>
</dbReference>
<dbReference type="GO" id="GO:0003723">
    <property type="term" value="F:RNA binding"/>
    <property type="evidence" value="ECO:0007669"/>
    <property type="project" value="InterPro"/>
</dbReference>
<comment type="function">
    <text evidence="6">Specifically deaminates adenosine-37 to inosine in tRNA-Ala.</text>
</comment>
<dbReference type="AlphaFoldDB" id="A0AAN7ZIK6"/>
<keyword evidence="1" id="KW-0819">tRNA processing</keyword>
<evidence type="ECO:0000256" key="7">
    <source>
        <dbReference type="ARBA" id="ARBA00038326"/>
    </source>
</evidence>
<protein>
    <recommendedName>
        <fullName evidence="9">tRNA-specific adenosine deaminase 1</fullName>
        <ecNumber evidence="8">3.5.4.34</ecNumber>
    </recommendedName>
    <alternativeName>
        <fullName evidence="10">tRNA-specific adenosine-37 deaminase</fullName>
    </alternativeName>
</protein>
<evidence type="ECO:0000256" key="11">
    <source>
        <dbReference type="ARBA" id="ARBA00047635"/>
    </source>
</evidence>
<name>A0AAN7ZIK6_9COLE</name>
<dbReference type="EMBL" id="JAVRBK010000008">
    <property type="protein sequence ID" value="KAK5640403.1"/>
    <property type="molecule type" value="Genomic_DNA"/>
</dbReference>